<dbReference type="Pfam" id="PF05257">
    <property type="entry name" value="CHAP"/>
    <property type="match status" value="1"/>
</dbReference>
<keyword evidence="4" id="KW-1185">Reference proteome</keyword>
<reference evidence="3" key="1">
    <citation type="submission" date="2021-08" db="EMBL/GenBank/DDBJ databases">
        <authorList>
            <person name="Nwanade C."/>
            <person name="Wang M."/>
            <person name="Masoudi A."/>
            <person name="Yu Z."/>
            <person name="Liu J."/>
        </authorList>
    </citation>
    <scope>NUCLEOTIDE SEQUENCE</scope>
    <source>
        <strain evidence="3">S141</strain>
    </source>
</reference>
<evidence type="ECO:0000313" key="3">
    <source>
        <dbReference type="EMBL" id="UWQ59426.1"/>
    </source>
</evidence>
<evidence type="ECO:0000313" key="4">
    <source>
        <dbReference type="Proteomes" id="UP001058184"/>
    </source>
</evidence>
<dbReference type="GO" id="GO:0016787">
    <property type="term" value="F:hydrolase activity"/>
    <property type="evidence" value="ECO:0007669"/>
    <property type="project" value="UniProtKB-KW"/>
</dbReference>
<organism evidence="3 4">
    <name type="scientific">Leisingera caerulea</name>
    <name type="common">Phaeobacter caeruleus</name>
    <dbReference type="NCBI Taxonomy" id="506591"/>
    <lineage>
        <taxon>Bacteria</taxon>
        <taxon>Pseudomonadati</taxon>
        <taxon>Pseudomonadota</taxon>
        <taxon>Alphaproteobacteria</taxon>
        <taxon>Rhodobacterales</taxon>
        <taxon>Roseobacteraceae</taxon>
        <taxon>Leisingera</taxon>
    </lineage>
</organism>
<keyword evidence="3" id="KW-0378">Hydrolase</keyword>
<feature type="domain" description="Cell wall hydrolase SleB" evidence="2">
    <location>
        <begin position="511"/>
        <end position="620"/>
    </location>
</feature>
<dbReference type="EMBL" id="CP081078">
    <property type="protein sequence ID" value="UWQ59426.1"/>
    <property type="molecule type" value="Genomic_DNA"/>
</dbReference>
<name>A0ABY5WZ60_LEICA</name>
<dbReference type="Pfam" id="PF07486">
    <property type="entry name" value="Hydrolase_2"/>
    <property type="match status" value="1"/>
</dbReference>
<sequence>MGNFFYVNYTGPNGETAGIFAEPNESLTAFFPYPYLLKIPHEADSEDWIFVENHEDDSGATRGRGWMRTWAVGEPIPSDPISLSAASLTLSAIRHELDESVNTSASIAADFFIALFLLENQVDLSAEPDKNDVYLVNNPIATPDKQGAYSISTAQWDAFLLAEGDKLKGWAGYHKELPLPQMWCAVWLARENRKDIGAIRGASATDPFVPRLLDLLLAHLIGAKAAAEVVRLEAEDEGMNRNIKTILRNVYGWNDESPELVALFGDRPNYLGPLTPTGGTTGGMHSVEEFLTICRENLAEALGYSARLIDLHVPGFQITLSDATRTWMERAMTEHQTWQDDNWVEQTEPGLSRAKDYFKATSYPLGQVGIGPDNELTHWCGAFVAYCMKEAGQSIPMGAAAAANWRKWGDGSVRWRNGDEVPVGAVVMTAGNQGTSRISHVNFVADWQPGEEYYLGLGGNQSDSVTIAPFRKENIAEIRVLSRKTASTNEDAVVLAKTLYGEIRGGNDEQTRNVANVVLNRFFAGYRSQGSIAGVCLAHKQFSCWNPGTQARDILDRLPEDDPTYLVLLALAQEVIANRTENPDVPPPLENARHYHNYHAKPDWAEPSKEVHRDGKHIFYRDIA</sequence>
<evidence type="ECO:0000259" key="1">
    <source>
        <dbReference type="Pfam" id="PF05257"/>
    </source>
</evidence>
<dbReference type="Proteomes" id="UP001058184">
    <property type="component" value="Chromosome"/>
</dbReference>
<dbReference type="Gene3D" id="1.10.10.2520">
    <property type="entry name" value="Cell wall hydrolase SleB, domain 1"/>
    <property type="match status" value="1"/>
</dbReference>
<gene>
    <name evidence="3" type="ORF">K3722_04690</name>
</gene>
<feature type="domain" description="Peptidase C51" evidence="1">
    <location>
        <begin position="377"/>
        <end position="449"/>
    </location>
</feature>
<dbReference type="InterPro" id="IPR042047">
    <property type="entry name" value="SleB_dom1"/>
</dbReference>
<accession>A0ABY5WZ60</accession>
<protein>
    <submittedName>
        <fullName evidence="3">Cell wall hydrolase</fullName>
    </submittedName>
</protein>
<dbReference type="InterPro" id="IPR007921">
    <property type="entry name" value="CHAP_dom"/>
</dbReference>
<proteinExistence type="predicted"/>
<evidence type="ECO:0000259" key="2">
    <source>
        <dbReference type="Pfam" id="PF07486"/>
    </source>
</evidence>
<dbReference type="RefSeq" id="WP_260003337.1">
    <property type="nucleotide sequence ID" value="NZ_CP081078.1"/>
</dbReference>
<dbReference type="InterPro" id="IPR011105">
    <property type="entry name" value="Cell_wall_hydrolase_SleB"/>
</dbReference>